<gene>
    <name evidence="1" type="ORF">BLA29_007400</name>
</gene>
<dbReference type="AlphaFoldDB" id="A0A1Y3ARJ7"/>
<evidence type="ECO:0000313" key="1">
    <source>
        <dbReference type="EMBL" id="OTF70627.1"/>
    </source>
</evidence>
<evidence type="ECO:0000313" key="2">
    <source>
        <dbReference type="Proteomes" id="UP000194236"/>
    </source>
</evidence>
<name>A0A1Y3ARJ7_EURMA</name>
<sequence length="22" mass="2865">MANTLWYRYCIRLFIKRFRNLS</sequence>
<protein>
    <submittedName>
        <fullName evidence="1">Uncharacterized protein</fullName>
    </submittedName>
</protein>
<reference evidence="1 2" key="1">
    <citation type="submission" date="2017-03" db="EMBL/GenBank/DDBJ databases">
        <title>Genome Survey of Euroglyphus maynei.</title>
        <authorList>
            <person name="Arlian L.G."/>
            <person name="Morgan M.S."/>
            <person name="Rider S.D."/>
        </authorList>
    </citation>
    <scope>NUCLEOTIDE SEQUENCE [LARGE SCALE GENOMIC DNA]</scope>
    <source>
        <strain evidence="1">Arlian Lab</strain>
        <tissue evidence="1">Whole body</tissue>
    </source>
</reference>
<dbReference type="EMBL" id="MUJZ01064830">
    <property type="protein sequence ID" value="OTF70627.1"/>
    <property type="molecule type" value="Genomic_DNA"/>
</dbReference>
<comment type="caution">
    <text evidence="1">The sequence shown here is derived from an EMBL/GenBank/DDBJ whole genome shotgun (WGS) entry which is preliminary data.</text>
</comment>
<accession>A0A1Y3ARJ7</accession>
<keyword evidence="2" id="KW-1185">Reference proteome</keyword>
<proteinExistence type="predicted"/>
<organism evidence="1 2">
    <name type="scientific">Euroglyphus maynei</name>
    <name type="common">Mayne's house dust mite</name>
    <dbReference type="NCBI Taxonomy" id="6958"/>
    <lineage>
        <taxon>Eukaryota</taxon>
        <taxon>Metazoa</taxon>
        <taxon>Ecdysozoa</taxon>
        <taxon>Arthropoda</taxon>
        <taxon>Chelicerata</taxon>
        <taxon>Arachnida</taxon>
        <taxon>Acari</taxon>
        <taxon>Acariformes</taxon>
        <taxon>Sarcoptiformes</taxon>
        <taxon>Astigmata</taxon>
        <taxon>Psoroptidia</taxon>
        <taxon>Analgoidea</taxon>
        <taxon>Pyroglyphidae</taxon>
        <taxon>Pyroglyphinae</taxon>
        <taxon>Euroglyphus</taxon>
    </lineage>
</organism>
<dbReference type="Proteomes" id="UP000194236">
    <property type="component" value="Unassembled WGS sequence"/>
</dbReference>